<protein>
    <submittedName>
        <fullName evidence="1">Uncharacterized protein</fullName>
    </submittedName>
</protein>
<sequence length="195" mass="22055">MNLMSTHSLGHQSIGLGFAISLSGKPKIHGWFYEWRILTSNLGKMKSFSLQVSHKTLFKLERKYLKKISAGNSSTSTDFSFHHRFDPLPSGLCILEQRAEFVLSANRQRCLAMLRLQLLHSFQPFYSFLRISSFNKGVSNNATQDLIMSAHNKTQFTYARINYVLKDSSCDTPLPKILMLTNLATCASSTQPKSI</sequence>
<gene>
    <name evidence="1" type="ORF">H5410_061142</name>
</gene>
<organism evidence="1 2">
    <name type="scientific">Solanum commersonii</name>
    <name type="common">Commerson's wild potato</name>
    <name type="synonym">Commerson's nightshade</name>
    <dbReference type="NCBI Taxonomy" id="4109"/>
    <lineage>
        <taxon>Eukaryota</taxon>
        <taxon>Viridiplantae</taxon>
        <taxon>Streptophyta</taxon>
        <taxon>Embryophyta</taxon>
        <taxon>Tracheophyta</taxon>
        <taxon>Spermatophyta</taxon>
        <taxon>Magnoliopsida</taxon>
        <taxon>eudicotyledons</taxon>
        <taxon>Gunneridae</taxon>
        <taxon>Pentapetalae</taxon>
        <taxon>asterids</taxon>
        <taxon>lamiids</taxon>
        <taxon>Solanales</taxon>
        <taxon>Solanaceae</taxon>
        <taxon>Solanoideae</taxon>
        <taxon>Solaneae</taxon>
        <taxon>Solanum</taxon>
    </lineage>
</organism>
<evidence type="ECO:0000313" key="2">
    <source>
        <dbReference type="Proteomes" id="UP000824120"/>
    </source>
</evidence>
<keyword evidence="2" id="KW-1185">Reference proteome</keyword>
<dbReference type="Proteomes" id="UP000824120">
    <property type="component" value="Chromosome 12"/>
</dbReference>
<dbReference type="AlphaFoldDB" id="A0A9J5W894"/>
<accession>A0A9J5W894</accession>
<comment type="caution">
    <text evidence="1">The sequence shown here is derived from an EMBL/GenBank/DDBJ whole genome shotgun (WGS) entry which is preliminary data.</text>
</comment>
<proteinExistence type="predicted"/>
<reference evidence="1 2" key="1">
    <citation type="submission" date="2020-09" db="EMBL/GenBank/DDBJ databases">
        <title>De no assembly of potato wild relative species, Solanum commersonii.</title>
        <authorList>
            <person name="Cho K."/>
        </authorList>
    </citation>
    <scope>NUCLEOTIDE SEQUENCE [LARGE SCALE GENOMIC DNA]</scope>
    <source>
        <strain evidence="1">LZ3.2</strain>
        <tissue evidence="1">Leaf</tissue>
    </source>
</reference>
<evidence type="ECO:0000313" key="1">
    <source>
        <dbReference type="EMBL" id="KAG5571376.1"/>
    </source>
</evidence>
<name>A0A9J5W894_SOLCO</name>
<dbReference type="EMBL" id="JACXVP010000012">
    <property type="protein sequence ID" value="KAG5571376.1"/>
    <property type="molecule type" value="Genomic_DNA"/>
</dbReference>